<organism evidence="2 3">
    <name type="scientific">Cetraspora pellucida</name>
    <dbReference type="NCBI Taxonomy" id="1433469"/>
    <lineage>
        <taxon>Eukaryota</taxon>
        <taxon>Fungi</taxon>
        <taxon>Fungi incertae sedis</taxon>
        <taxon>Mucoromycota</taxon>
        <taxon>Glomeromycotina</taxon>
        <taxon>Glomeromycetes</taxon>
        <taxon>Diversisporales</taxon>
        <taxon>Gigasporaceae</taxon>
        <taxon>Cetraspora</taxon>
    </lineage>
</organism>
<dbReference type="EMBL" id="CAJVQA010013024">
    <property type="protein sequence ID" value="CAG8721334.1"/>
    <property type="molecule type" value="Genomic_DNA"/>
</dbReference>
<dbReference type="PANTHER" id="PTHR19303">
    <property type="entry name" value="TRANSPOSON"/>
    <property type="match status" value="1"/>
</dbReference>
<reference evidence="2" key="1">
    <citation type="submission" date="2021-06" db="EMBL/GenBank/DDBJ databases">
        <authorList>
            <person name="Kallberg Y."/>
            <person name="Tangrot J."/>
            <person name="Rosling A."/>
        </authorList>
    </citation>
    <scope>NUCLEOTIDE SEQUENCE</scope>
    <source>
        <strain evidence="2">FL966</strain>
    </source>
</reference>
<name>A0A9N9I5V4_9GLOM</name>
<dbReference type="GO" id="GO:0005634">
    <property type="term" value="C:nucleus"/>
    <property type="evidence" value="ECO:0007669"/>
    <property type="project" value="TreeGrafter"/>
</dbReference>
<sequence>MRESNCHILLILDQAPTHVILTLSFTNVKVLFLPSKTTSKLQPMDAGIITSFKLHYCCLQLQHAIDLDEAGKVDIYKAKIAWNEVSAETIKNCWFHTKIVSPHDETGKPISTSIINDLESIEDDPTEELIFEEL</sequence>
<dbReference type="PANTHER" id="PTHR19303:SF73">
    <property type="entry name" value="PROTEIN PDC2"/>
    <property type="match status" value="1"/>
</dbReference>
<evidence type="ECO:0000313" key="2">
    <source>
        <dbReference type="EMBL" id="CAG8721334.1"/>
    </source>
</evidence>
<dbReference type="Pfam" id="PF03184">
    <property type="entry name" value="DDE_1"/>
    <property type="match status" value="1"/>
</dbReference>
<dbReference type="GO" id="GO:0003677">
    <property type="term" value="F:DNA binding"/>
    <property type="evidence" value="ECO:0007669"/>
    <property type="project" value="TreeGrafter"/>
</dbReference>
<protein>
    <submittedName>
        <fullName evidence="2">13057_t:CDS:1</fullName>
    </submittedName>
</protein>
<keyword evidence="3" id="KW-1185">Reference proteome</keyword>
<comment type="caution">
    <text evidence="2">The sequence shown here is derived from an EMBL/GenBank/DDBJ whole genome shotgun (WGS) entry which is preliminary data.</text>
</comment>
<gene>
    <name evidence="2" type="ORF">CPELLU_LOCUS12914</name>
</gene>
<accession>A0A9N9I5V4</accession>
<dbReference type="InterPro" id="IPR050863">
    <property type="entry name" value="CenT-Element_Derived"/>
</dbReference>
<evidence type="ECO:0000259" key="1">
    <source>
        <dbReference type="Pfam" id="PF03184"/>
    </source>
</evidence>
<dbReference type="OrthoDB" id="2429725at2759"/>
<evidence type="ECO:0000313" key="3">
    <source>
        <dbReference type="Proteomes" id="UP000789759"/>
    </source>
</evidence>
<feature type="domain" description="DDE-1" evidence="1">
    <location>
        <begin position="4"/>
        <end position="94"/>
    </location>
</feature>
<dbReference type="Proteomes" id="UP000789759">
    <property type="component" value="Unassembled WGS sequence"/>
</dbReference>
<dbReference type="InterPro" id="IPR004875">
    <property type="entry name" value="DDE_SF_endonuclease_dom"/>
</dbReference>
<dbReference type="AlphaFoldDB" id="A0A9N9I5V4"/>
<proteinExistence type="predicted"/>